<comment type="caution">
    <text evidence="1">The sequence shown here is derived from an EMBL/GenBank/DDBJ whole genome shotgun (WGS) entry which is preliminary data.</text>
</comment>
<dbReference type="GO" id="GO:0032259">
    <property type="term" value="P:methylation"/>
    <property type="evidence" value="ECO:0007669"/>
    <property type="project" value="UniProtKB-KW"/>
</dbReference>
<reference evidence="1 2" key="1">
    <citation type="submission" date="2018-08" db="EMBL/GenBank/DDBJ databases">
        <title>Recombination of ecologically and evolutionarily significant loci maintains genetic cohesion in the Pseudomonas syringae species complex.</title>
        <authorList>
            <person name="Dillon M."/>
            <person name="Thakur S."/>
            <person name="Almeida R.N.D."/>
            <person name="Weir B.S."/>
            <person name="Guttman D.S."/>
        </authorList>
    </citation>
    <scope>NUCLEOTIDE SEQUENCE [LARGE SCALE GENOMIC DNA]</scope>
    <source>
        <strain evidence="1 2">ICMP 11899</strain>
    </source>
</reference>
<dbReference type="GO" id="GO:0008168">
    <property type="term" value="F:methyltransferase activity"/>
    <property type="evidence" value="ECO:0007669"/>
    <property type="project" value="UniProtKB-KW"/>
</dbReference>
<dbReference type="Proteomes" id="UP000270795">
    <property type="component" value="Unassembled WGS sequence"/>
</dbReference>
<accession>A0A3M6A9F8</accession>
<proteinExistence type="predicted"/>
<evidence type="ECO:0000313" key="1">
    <source>
        <dbReference type="EMBL" id="RMV15676.1"/>
    </source>
</evidence>
<dbReference type="EMBL" id="RBUM01000227">
    <property type="protein sequence ID" value="RMV15676.1"/>
    <property type="molecule type" value="Genomic_DNA"/>
</dbReference>
<evidence type="ECO:0000313" key="2">
    <source>
        <dbReference type="Proteomes" id="UP000270795"/>
    </source>
</evidence>
<organism evidence="1 2">
    <name type="scientific">Pseudomonas savastanoi</name>
    <name type="common">Pseudomonas syringae pv. savastanoi</name>
    <dbReference type="NCBI Taxonomy" id="29438"/>
    <lineage>
        <taxon>Bacteria</taxon>
        <taxon>Pseudomonadati</taxon>
        <taxon>Pseudomonadota</taxon>
        <taxon>Gammaproteobacteria</taxon>
        <taxon>Pseudomonadales</taxon>
        <taxon>Pseudomonadaceae</taxon>
        <taxon>Pseudomonas</taxon>
    </lineage>
</organism>
<dbReference type="AlphaFoldDB" id="A0A3M6A9F8"/>
<name>A0A3M6A9F8_PSESS</name>
<protein>
    <submittedName>
        <fullName evidence="1">5-methyltetrahydropteroyltriglutamate--homocysteine methyltransferase</fullName>
    </submittedName>
</protein>
<gene>
    <name evidence="1" type="ORF">ALP17_00223</name>
</gene>
<keyword evidence="1" id="KW-0489">Methyltransferase</keyword>
<sequence>MINTKKMSLSHVVSAVDNRPIFYGGRIVALTQHPDYFHIGADRELQHALQAFWKQDQGVATTDAELRSWLMARYPQQVPHLKRDQRFQPDWAPLLASVAEACEQGRIDRSSDTALAK</sequence>
<keyword evidence="1" id="KW-0808">Transferase</keyword>